<dbReference type="Pfam" id="PF09694">
    <property type="entry name" value="Gcw_chp"/>
    <property type="match status" value="1"/>
</dbReference>
<evidence type="ECO:0000313" key="1">
    <source>
        <dbReference type="EMBL" id="PWK38665.1"/>
    </source>
</evidence>
<protein>
    <submittedName>
        <fullName evidence="1">Uncharacterized protein (TIGR02001 family)</fullName>
    </submittedName>
</protein>
<accession>A0A316F3M7</accession>
<comment type="caution">
    <text evidence="1">The sequence shown here is derived from an EMBL/GenBank/DDBJ whole genome shotgun (WGS) entry which is preliminary data.</text>
</comment>
<dbReference type="GeneID" id="98338899"/>
<dbReference type="NCBIfam" id="TIGR02001">
    <property type="entry name" value="gcw_chp"/>
    <property type="match status" value="1"/>
</dbReference>
<dbReference type="RefSeq" id="WP_109582231.1">
    <property type="nucleotide sequence ID" value="NZ_CAJPUX010000001.1"/>
</dbReference>
<reference evidence="1 2" key="1">
    <citation type="submission" date="2018-05" db="EMBL/GenBank/DDBJ databases">
        <title>Genomic Encyclopedia of Type Strains, Phase IV (KMG-V): Genome sequencing to study the core and pangenomes of soil and plant-associated prokaryotes.</title>
        <authorList>
            <person name="Whitman W."/>
        </authorList>
    </citation>
    <scope>NUCLEOTIDE SEQUENCE [LARGE SCALE GENOMIC DNA]</scope>
    <source>
        <strain evidence="1 2">SLV-132</strain>
    </source>
</reference>
<dbReference type="OrthoDB" id="9793561at2"/>
<organism evidence="1 2">
    <name type="scientific">Cupriavidus plantarum</name>
    <dbReference type="NCBI Taxonomy" id="942865"/>
    <lineage>
        <taxon>Bacteria</taxon>
        <taxon>Pseudomonadati</taxon>
        <taxon>Pseudomonadota</taxon>
        <taxon>Betaproteobacteria</taxon>
        <taxon>Burkholderiales</taxon>
        <taxon>Burkholderiaceae</taxon>
        <taxon>Cupriavidus</taxon>
    </lineage>
</organism>
<sequence>MKKSTLAVSVSAALLSLAASAALAQSAPDAAAPAAAPAEEASPHTFSANVALVTDYRYRGISQTNRRPAIQGGFDYSHSSGFYVGNWNSSISWLEDADSSVSAPVEMDFYAGFKNTFKVSELEFNYDVGVLEYYYPGGYTTTRPYTTELYAGIGWGPVFLKYSHAVTNLFGFDDSKNSYYVDLGANVPLNFWDLTFNAHVGYQHVANFSDASYTDWKVGLTKDLGKGFSIAVAYIDTNADKSVYTNTRGRYVGKATAWASITKTF</sequence>
<dbReference type="EMBL" id="QGGT01000001">
    <property type="protein sequence ID" value="PWK38665.1"/>
    <property type="molecule type" value="Genomic_DNA"/>
</dbReference>
<name>A0A316F3M7_9BURK</name>
<gene>
    <name evidence="1" type="ORF">C7419_1012564</name>
</gene>
<proteinExistence type="predicted"/>
<dbReference type="InterPro" id="IPR010239">
    <property type="entry name" value="CHP02001"/>
</dbReference>
<evidence type="ECO:0000313" key="2">
    <source>
        <dbReference type="Proteomes" id="UP000245754"/>
    </source>
</evidence>
<dbReference type="Proteomes" id="UP000245754">
    <property type="component" value="Unassembled WGS sequence"/>
</dbReference>
<dbReference type="AlphaFoldDB" id="A0A316F3M7"/>
<keyword evidence="2" id="KW-1185">Reference proteome</keyword>